<sequence>MSVVMGDAFGPWMVVEHKSRRNQTRKQNQHARSSEENPVGNRFV</sequence>
<comment type="caution">
    <text evidence="2">The sequence shown here is derived from an EMBL/GenBank/DDBJ whole genome shotgun (WGS) entry which is preliminary data.</text>
</comment>
<name>A0A7J9L6Q1_GOSSC</name>
<protein>
    <submittedName>
        <fullName evidence="2">Uncharacterized protein</fullName>
    </submittedName>
</protein>
<keyword evidence="3" id="KW-1185">Reference proteome</keyword>
<accession>A0A7J9L6Q1</accession>
<evidence type="ECO:0000256" key="1">
    <source>
        <dbReference type="SAM" id="MobiDB-lite"/>
    </source>
</evidence>
<proteinExistence type="predicted"/>
<organism evidence="2 3">
    <name type="scientific">Gossypium schwendimanii</name>
    <name type="common">Cotton</name>
    <dbReference type="NCBI Taxonomy" id="34291"/>
    <lineage>
        <taxon>Eukaryota</taxon>
        <taxon>Viridiplantae</taxon>
        <taxon>Streptophyta</taxon>
        <taxon>Embryophyta</taxon>
        <taxon>Tracheophyta</taxon>
        <taxon>Spermatophyta</taxon>
        <taxon>Magnoliopsida</taxon>
        <taxon>eudicotyledons</taxon>
        <taxon>Gunneridae</taxon>
        <taxon>Pentapetalae</taxon>
        <taxon>rosids</taxon>
        <taxon>malvids</taxon>
        <taxon>Malvales</taxon>
        <taxon>Malvaceae</taxon>
        <taxon>Malvoideae</taxon>
        <taxon>Gossypium</taxon>
    </lineage>
</organism>
<dbReference type="AlphaFoldDB" id="A0A7J9L6Q1"/>
<reference evidence="2 3" key="1">
    <citation type="journal article" date="2019" name="Genome Biol. Evol.">
        <title>Insights into the evolution of the New World diploid cottons (Gossypium, subgenus Houzingenia) based on genome sequencing.</title>
        <authorList>
            <person name="Grover C.E."/>
            <person name="Arick M.A. 2nd"/>
            <person name="Thrash A."/>
            <person name="Conover J.L."/>
            <person name="Sanders W.S."/>
            <person name="Peterson D.G."/>
            <person name="Frelichowski J.E."/>
            <person name="Scheffler J.A."/>
            <person name="Scheffler B.E."/>
            <person name="Wendel J.F."/>
        </authorList>
    </citation>
    <scope>NUCLEOTIDE SEQUENCE [LARGE SCALE GENOMIC DNA]</scope>
    <source>
        <strain evidence="2">1</strain>
        <tissue evidence="2">Leaf</tissue>
    </source>
</reference>
<evidence type="ECO:0000313" key="2">
    <source>
        <dbReference type="EMBL" id="MBA0854492.1"/>
    </source>
</evidence>
<feature type="non-terminal residue" evidence="2">
    <location>
        <position position="44"/>
    </location>
</feature>
<evidence type="ECO:0000313" key="3">
    <source>
        <dbReference type="Proteomes" id="UP000593576"/>
    </source>
</evidence>
<dbReference type="Proteomes" id="UP000593576">
    <property type="component" value="Unassembled WGS sequence"/>
</dbReference>
<feature type="region of interest" description="Disordered" evidence="1">
    <location>
        <begin position="17"/>
        <end position="44"/>
    </location>
</feature>
<dbReference type="EMBL" id="JABFAF010000005">
    <property type="protein sequence ID" value="MBA0854492.1"/>
    <property type="molecule type" value="Genomic_DNA"/>
</dbReference>
<feature type="compositionally biased region" description="Basic residues" evidence="1">
    <location>
        <begin position="18"/>
        <end position="29"/>
    </location>
</feature>
<gene>
    <name evidence="2" type="ORF">Goshw_000634</name>
</gene>